<keyword evidence="2" id="KW-1185">Reference proteome</keyword>
<evidence type="ECO:0000313" key="1">
    <source>
        <dbReference type="EMBL" id="TVO59417.1"/>
    </source>
</evidence>
<evidence type="ECO:0000313" key="2">
    <source>
        <dbReference type="Proteomes" id="UP000319502"/>
    </source>
</evidence>
<name>A0A557R2M6_9RHOO</name>
<accession>A0A557R2M6</accession>
<dbReference type="OrthoDB" id="8527314at2"/>
<dbReference type="Proteomes" id="UP000319502">
    <property type="component" value="Unassembled WGS sequence"/>
</dbReference>
<evidence type="ECO:0008006" key="3">
    <source>
        <dbReference type="Google" id="ProtNLM"/>
    </source>
</evidence>
<reference evidence="1 2" key="1">
    <citation type="submission" date="2019-07" db="EMBL/GenBank/DDBJ databases">
        <title>The pathways for chlorine oxyanion respiration interact through the shared metabolite chlorate.</title>
        <authorList>
            <person name="Barnum T.P."/>
            <person name="Cheng Y."/>
            <person name="Hill K.A."/>
            <person name="Lucas L.N."/>
            <person name="Carlson H.K."/>
            <person name="Coates J.D."/>
        </authorList>
    </citation>
    <scope>NUCLEOTIDE SEQUENCE [LARGE SCALE GENOMIC DNA]</scope>
    <source>
        <strain evidence="1 2">SFB-3</strain>
    </source>
</reference>
<gene>
    <name evidence="1" type="ORF">FHP91_01500</name>
</gene>
<comment type="caution">
    <text evidence="1">The sequence shown here is derived from an EMBL/GenBank/DDBJ whole genome shotgun (WGS) entry which is preliminary data.</text>
</comment>
<organism evidence="1 2">
    <name type="scientific">Denitromonas halophila</name>
    <dbReference type="NCBI Taxonomy" id="1629404"/>
    <lineage>
        <taxon>Bacteria</taxon>
        <taxon>Pseudomonadati</taxon>
        <taxon>Pseudomonadota</taxon>
        <taxon>Betaproteobacteria</taxon>
        <taxon>Rhodocyclales</taxon>
        <taxon>Zoogloeaceae</taxon>
        <taxon>Denitromonas</taxon>
    </lineage>
</organism>
<dbReference type="EMBL" id="VMNK01000002">
    <property type="protein sequence ID" value="TVO59417.1"/>
    <property type="molecule type" value="Genomic_DNA"/>
</dbReference>
<proteinExistence type="predicted"/>
<protein>
    <recommendedName>
        <fullName evidence="3">Class I SAM-dependent methyltransferase</fullName>
    </recommendedName>
</protein>
<dbReference type="RefSeq" id="WP_144307928.1">
    <property type="nucleotide sequence ID" value="NZ_VMNK01000002.1"/>
</dbReference>
<dbReference type="AlphaFoldDB" id="A0A557R2M6"/>
<sequence>MATPAPRLKSHWTDASGGLGYHWRAWRLRHRLWVPFLRQVGDWLDAWQPPTRELVLIGPSAGYALTERFLSRFTKITVLEPDRLARALLRRRFPGVPLQFAWLDVFSLPDGPAALARQWPDAAILFCNVIGQRLDTDTAPPWRLAQQDALAQHHWASWHDVFSAPQAPRRLPASPIDASTDSSAVARQLWAGIGCEVVDHGTLGWRREADYALWHLETTQWQLIEWVCHQSTA</sequence>